<evidence type="ECO:0000313" key="2">
    <source>
        <dbReference type="Proteomes" id="UP001501251"/>
    </source>
</evidence>
<gene>
    <name evidence="1" type="ORF">GCM10022252_75850</name>
</gene>
<evidence type="ECO:0000313" key="1">
    <source>
        <dbReference type="EMBL" id="GAA4209390.1"/>
    </source>
</evidence>
<reference evidence="2" key="1">
    <citation type="journal article" date="2019" name="Int. J. Syst. Evol. Microbiol.">
        <title>The Global Catalogue of Microorganisms (GCM) 10K type strain sequencing project: providing services to taxonomists for standard genome sequencing and annotation.</title>
        <authorList>
            <consortium name="The Broad Institute Genomics Platform"/>
            <consortium name="The Broad Institute Genome Sequencing Center for Infectious Disease"/>
            <person name="Wu L."/>
            <person name="Ma J."/>
        </authorList>
    </citation>
    <scope>NUCLEOTIDE SEQUENCE [LARGE SCALE GENOMIC DNA]</scope>
    <source>
        <strain evidence="2">JCM 17388</strain>
    </source>
</reference>
<dbReference type="Proteomes" id="UP001501251">
    <property type="component" value="Unassembled WGS sequence"/>
</dbReference>
<comment type="caution">
    <text evidence="1">The sequence shown here is derived from an EMBL/GenBank/DDBJ whole genome shotgun (WGS) entry which is preliminary data.</text>
</comment>
<dbReference type="RefSeq" id="WP_344923163.1">
    <property type="nucleotide sequence ID" value="NZ_BAABAQ010000020.1"/>
</dbReference>
<keyword evidence="2" id="KW-1185">Reference proteome</keyword>
<organism evidence="1 2">
    <name type="scientific">Streptosporangium oxazolinicum</name>
    <dbReference type="NCBI Taxonomy" id="909287"/>
    <lineage>
        <taxon>Bacteria</taxon>
        <taxon>Bacillati</taxon>
        <taxon>Actinomycetota</taxon>
        <taxon>Actinomycetes</taxon>
        <taxon>Streptosporangiales</taxon>
        <taxon>Streptosporangiaceae</taxon>
        <taxon>Streptosporangium</taxon>
    </lineage>
</organism>
<name>A0ABP8BL43_9ACTN</name>
<proteinExistence type="predicted"/>
<sequence length="822" mass="90066">MGHSHQQFWPAGARPVQLPARAEGSAKSWIKAVYGVTPDAAASHRSKGAALDGVFLERAGTYALQPGVLLVAYDKVGDEATVILYKVIDGDEPLSVVKKWANKQGILGQQMLNGITTQVKKTKGGPPRIGALADITLTEPPPQLNGREEDCHLCYQNVPAGQGVLARVEGRTRVQHSPACPLPPPQRNTYEQPCRRCRQNVPAGEGLRSKPYEHGPWEVIHDGVCPPPSETTTAAPAARVNGKPGPCTSCLQEVPAGTGELHGGPGNWSVKHRGSCPPHPLNPTGAPTWRITSSNSPTHGFREEGWAAGTVFRATLWNTPAEKLPAETVPGYARLDEQRVTFVAVSVAYTAYREKDYDDDEWYTYRKTILRVATPEEAAPVLAAEAKRARRAELARRAGDLLSVTKYKTIADSHHPSREELEGVELGQKVPLPSSVAGRNYPTTVHVNQATGLVWTWVHNGLDGDDWSSNNSGGGIVTRHPLTPERAALIADLRAEYDAPAALAAELRSTEAEITALLDAGWTGQQIRGTRRLFRLTEAGDGAALATRTPTQWEQAGWWDEFWYGQRKFAPADAARLADAGISPGKAAGRGDTVEEILAAAPPQIPADATRVLVLAPAGHRGSSPYPLAAMTAAQMTERLATSPKQWQWRIQADVGPHPVHVSRTGNWQVWDDNAVTLTYWAHPRPSHTEETGNSSQIVYHDDPAWPHAFTDDGERLIDLLLGARNGREIFGPHKLHWLQVARDATTTREQIDERRNDRHNGGCGATLYRHTITRPGQPDEHLWQMDEDDWYRGEDADVTVTSWLYRDEQSARAAYRAVKLR</sequence>
<accession>A0ABP8BL43</accession>
<protein>
    <submittedName>
        <fullName evidence="1">Uncharacterized protein</fullName>
    </submittedName>
</protein>
<dbReference type="EMBL" id="BAABAQ010000020">
    <property type="protein sequence ID" value="GAA4209390.1"/>
    <property type="molecule type" value="Genomic_DNA"/>
</dbReference>